<evidence type="ECO:0000313" key="2">
    <source>
        <dbReference type="EMBL" id="EYC25635.1"/>
    </source>
</evidence>
<dbReference type="AlphaFoldDB" id="A0A016VE15"/>
<reference evidence="3" key="1">
    <citation type="journal article" date="2015" name="Nat. Genet.">
        <title>The genome and transcriptome of the zoonotic hookworm Ancylostoma ceylanicum identify infection-specific gene families.</title>
        <authorList>
            <person name="Schwarz E.M."/>
            <person name="Hu Y."/>
            <person name="Antoshechkin I."/>
            <person name="Miller M.M."/>
            <person name="Sternberg P.W."/>
            <person name="Aroian R.V."/>
        </authorList>
    </citation>
    <scope>NUCLEOTIDE SEQUENCE</scope>
    <source>
        <strain evidence="3">HY135</strain>
    </source>
</reference>
<organism evidence="2 3">
    <name type="scientific">Ancylostoma ceylanicum</name>
    <dbReference type="NCBI Taxonomy" id="53326"/>
    <lineage>
        <taxon>Eukaryota</taxon>
        <taxon>Metazoa</taxon>
        <taxon>Ecdysozoa</taxon>
        <taxon>Nematoda</taxon>
        <taxon>Chromadorea</taxon>
        <taxon>Rhabditida</taxon>
        <taxon>Rhabditina</taxon>
        <taxon>Rhabditomorpha</taxon>
        <taxon>Strongyloidea</taxon>
        <taxon>Ancylostomatidae</taxon>
        <taxon>Ancylostomatinae</taxon>
        <taxon>Ancylostoma</taxon>
    </lineage>
</organism>
<dbReference type="OrthoDB" id="5799638at2759"/>
<proteinExistence type="predicted"/>
<accession>A0A016VE15</accession>
<keyword evidence="3" id="KW-1185">Reference proteome</keyword>
<evidence type="ECO:0000256" key="1">
    <source>
        <dbReference type="SAM" id="MobiDB-lite"/>
    </source>
</evidence>
<comment type="caution">
    <text evidence="2">The sequence shown here is derived from an EMBL/GenBank/DDBJ whole genome shotgun (WGS) entry which is preliminary data.</text>
</comment>
<name>A0A016VE15_9BILA</name>
<dbReference type="Proteomes" id="UP000024635">
    <property type="component" value="Unassembled WGS sequence"/>
</dbReference>
<protein>
    <submittedName>
        <fullName evidence="2">Uncharacterized protein</fullName>
    </submittedName>
</protein>
<dbReference type="EMBL" id="JARK01001347">
    <property type="protein sequence ID" value="EYC25635.1"/>
    <property type="molecule type" value="Genomic_DNA"/>
</dbReference>
<feature type="region of interest" description="Disordered" evidence="1">
    <location>
        <begin position="37"/>
        <end position="60"/>
    </location>
</feature>
<sequence length="264" mass="31008">MVLDRAVDFETWDCRNLARVVLGRIYENVITRFHKNNEEHKHSPPLTVPMRKRPRPESSSIPCYRRFDRRYSRSSSMGTCAEERGLVFLPRQTRTPDSLRSFACESIECFSEDSESTVSLNIDQPRMTFLPAVPYYRRFSRSSSRADHGFVWMTSGQFTTQAGKRKIIEYIHKHWTLDAPTKFLVNHICAIPLPGIVRHKYATIWQTAFTSRIIYFSLDVSTVYIRRPISVTFTFPNGRRQHRPNTSRRHFENFMRGLYPYGQG</sequence>
<dbReference type="Pfam" id="PF14469">
    <property type="entry name" value="AKAP28"/>
    <property type="match status" value="1"/>
</dbReference>
<dbReference type="InterPro" id="IPR025663">
    <property type="entry name" value="AKAP_28"/>
</dbReference>
<gene>
    <name evidence="2" type="primary">Acey_s0011.g1309</name>
    <name evidence="2" type="synonym">Acey-W03G9.9</name>
    <name evidence="2" type="ORF">Y032_0011g1309</name>
</gene>
<evidence type="ECO:0000313" key="3">
    <source>
        <dbReference type="Proteomes" id="UP000024635"/>
    </source>
</evidence>